<organism evidence="2 3">
    <name type="scientific">Sphingomonas alpina</name>
    <dbReference type="NCBI Taxonomy" id="653931"/>
    <lineage>
        <taxon>Bacteria</taxon>
        <taxon>Pseudomonadati</taxon>
        <taxon>Pseudomonadota</taxon>
        <taxon>Alphaproteobacteria</taxon>
        <taxon>Sphingomonadales</taxon>
        <taxon>Sphingomonadaceae</taxon>
        <taxon>Sphingomonas</taxon>
    </lineage>
</organism>
<dbReference type="KEGG" id="spap:H3Z74_03145"/>
<dbReference type="AlphaFoldDB" id="A0A7H0LKP7"/>
<evidence type="ECO:0008006" key="4">
    <source>
        <dbReference type="Google" id="ProtNLM"/>
    </source>
</evidence>
<gene>
    <name evidence="2" type="ORF">H3Z74_03145</name>
</gene>
<dbReference type="SUPFAM" id="SSF55166">
    <property type="entry name" value="Hedgehog/DD-peptidase"/>
    <property type="match status" value="1"/>
</dbReference>
<name>A0A7H0LKP7_9SPHN</name>
<proteinExistence type="predicted"/>
<feature type="compositionally biased region" description="Low complexity" evidence="1">
    <location>
        <begin position="333"/>
        <end position="356"/>
    </location>
</feature>
<dbReference type="EMBL" id="CP061038">
    <property type="protein sequence ID" value="QNQ10250.1"/>
    <property type="molecule type" value="Genomic_DNA"/>
</dbReference>
<evidence type="ECO:0000256" key="1">
    <source>
        <dbReference type="SAM" id="MobiDB-lite"/>
    </source>
</evidence>
<dbReference type="RefSeq" id="WP_187762554.1">
    <property type="nucleotide sequence ID" value="NZ_CP061038.1"/>
</dbReference>
<reference evidence="2 3" key="1">
    <citation type="submission" date="2020-09" db="EMBL/GenBank/DDBJ databases">
        <title>Sphingomonas sp., a new species isolated from pork steak.</title>
        <authorList>
            <person name="Heidler von Heilborn D."/>
        </authorList>
    </citation>
    <scope>NUCLEOTIDE SEQUENCE [LARGE SCALE GENOMIC DNA]</scope>
    <source>
        <strain evidence="3">S8-3T</strain>
    </source>
</reference>
<dbReference type="InterPro" id="IPR009045">
    <property type="entry name" value="Zn_M74/Hedgehog-like"/>
</dbReference>
<sequence length="390" mass="41150">MQSITGTVGTGGANGTSDVALVQAILVKIQRAAATGRAAAPYLPSYDGSAGPATLAAILAFQTDHALVAATGIAANPRVTSGLVAAGDATWAKLLEQVPAEFSDMRVLAGGKTVYVAATAAQLQAKLTAAGALTFTSAFLLRVNATINRMHSEHGIAIGVCPQGDRRTFQAQYDLFTSGRNVTNAGPGESNHNFGMAVDLGFQGLRWLRSNGAVVTNETYWLHQLDGVSAAESQRFWDALRTAGIDIGAFRGPATDRPHLQNWNDAGVSMAVRLGDLLTRSGTMRWEGRGRQPYRSDLGLGGEMIAVGTAAQIWNRQATVSLPDLQRLRTAAAARRPAVPSARNAPPARPGAAAAPAAPPVTQDDIVAMRQALRHQFELADANWRNWTPR</sequence>
<dbReference type="Proteomes" id="UP000516148">
    <property type="component" value="Chromosome"/>
</dbReference>
<protein>
    <recommendedName>
        <fullName evidence="4">M15 family metallopeptidase</fullName>
    </recommendedName>
</protein>
<accession>A0A7H0LKP7</accession>
<dbReference type="Gene3D" id="3.30.1380.10">
    <property type="match status" value="1"/>
</dbReference>
<evidence type="ECO:0000313" key="3">
    <source>
        <dbReference type="Proteomes" id="UP000516148"/>
    </source>
</evidence>
<keyword evidence="3" id="KW-1185">Reference proteome</keyword>
<feature type="region of interest" description="Disordered" evidence="1">
    <location>
        <begin position="333"/>
        <end position="359"/>
    </location>
</feature>
<dbReference type="InterPro" id="IPR036366">
    <property type="entry name" value="PGBDSf"/>
</dbReference>
<evidence type="ECO:0000313" key="2">
    <source>
        <dbReference type="EMBL" id="QNQ10250.1"/>
    </source>
</evidence>
<dbReference type="Gene3D" id="1.10.101.10">
    <property type="entry name" value="PGBD-like superfamily/PGBD"/>
    <property type="match status" value="1"/>
</dbReference>